<reference evidence="2" key="1">
    <citation type="journal article" date="2023" name="Nat. Plants">
        <title>Single-cell RNA sequencing provides a high-resolution roadmap for understanding the multicellular compartmentation of specialized metabolism.</title>
        <authorList>
            <person name="Sun S."/>
            <person name="Shen X."/>
            <person name="Li Y."/>
            <person name="Li Y."/>
            <person name="Wang S."/>
            <person name="Li R."/>
            <person name="Zhang H."/>
            <person name="Shen G."/>
            <person name="Guo B."/>
            <person name="Wei J."/>
            <person name="Xu J."/>
            <person name="St-Pierre B."/>
            <person name="Chen S."/>
            <person name="Sun C."/>
        </authorList>
    </citation>
    <scope>NUCLEOTIDE SEQUENCE [LARGE SCALE GENOMIC DNA]</scope>
</reference>
<evidence type="ECO:0000313" key="1">
    <source>
        <dbReference type="EMBL" id="KAI5670623.1"/>
    </source>
</evidence>
<proteinExistence type="predicted"/>
<evidence type="ECO:0000313" key="2">
    <source>
        <dbReference type="Proteomes" id="UP001060085"/>
    </source>
</evidence>
<name>A0ACC0BDC6_CATRO</name>
<sequence length="498" mass="57591">MSQAREKSGHQPIKSLKSLVFHTQCSGLVTVLSGGVLVFLIVSITLVLYSIFTSQPPRWFRCPGCPDPTQNLIQTCEPPDPSYATTDISHIVFGISGSTKTWNHRRIYSQLWWKHNKTRGFVWLESEPRPYTLWPEENSPNHRVSSDWKRFKYSSSRSAVRIARVILDSFRVGLPNVRWFVMGDDDTVFFVDNLVTVLSKYDDRQMYYIGGNSESVEQDVMHAFDMAFGGGGFAISYPLAAELSRIFDACLNRYYNFYGSDQRVWACVKELGVSLTREPGFHQIDIRGDPFGLLAAHPMAPLVSLHHLDHVEPMFPNQTQYESVKTLMKAYQLDPARIMQQSLCYNTWYKWSVSISWGYAVQIYPSLLTAMELEMPLQTFKTWRSFSNGPFTFNTRPVSPDPCEQPLRFHLDLIEDDGKNGTVSTYKRYIDDESMKKCKKRYYDRITAIRRIVVSAQKMDNQEWKKNPRRRCCEIKSLNSGTMKVKIRRCDYHESITP</sequence>
<dbReference type="Proteomes" id="UP001060085">
    <property type="component" value="Linkage Group LG03"/>
</dbReference>
<organism evidence="1 2">
    <name type="scientific">Catharanthus roseus</name>
    <name type="common">Madagascar periwinkle</name>
    <name type="synonym">Vinca rosea</name>
    <dbReference type="NCBI Taxonomy" id="4058"/>
    <lineage>
        <taxon>Eukaryota</taxon>
        <taxon>Viridiplantae</taxon>
        <taxon>Streptophyta</taxon>
        <taxon>Embryophyta</taxon>
        <taxon>Tracheophyta</taxon>
        <taxon>Spermatophyta</taxon>
        <taxon>Magnoliopsida</taxon>
        <taxon>eudicotyledons</taxon>
        <taxon>Gunneridae</taxon>
        <taxon>Pentapetalae</taxon>
        <taxon>asterids</taxon>
        <taxon>lamiids</taxon>
        <taxon>Gentianales</taxon>
        <taxon>Apocynaceae</taxon>
        <taxon>Rauvolfioideae</taxon>
        <taxon>Vinceae</taxon>
        <taxon>Catharanthinae</taxon>
        <taxon>Catharanthus</taxon>
    </lineage>
</organism>
<gene>
    <name evidence="1" type="ORF">M9H77_10987</name>
</gene>
<dbReference type="EMBL" id="CM044703">
    <property type="protein sequence ID" value="KAI5670623.1"/>
    <property type="molecule type" value="Genomic_DNA"/>
</dbReference>
<accession>A0ACC0BDC6</accession>
<protein>
    <submittedName>
        <fullName evidence="1">Uncharacterized protein</fullName>
    </submittedName>
</protein>
<comment type="caution">
    <text evidence="1">The sequence shown here is derived from an EMBL/GenBank/DDBJ whole genome shotgun (WGS) entry which is preliminary data.</text>
</comment>
<keyword evidence="2" id="KW-1185">Reference proteome</keyword>